<dbReference type="GO" id="GO:0016491">
    <property type="term" value="F:oxidoreductase activity"/>
    <property type="evidence" value="ECO:0007669"/>
    <property type="project" value="InterPro"/>
</dbReference>
<dbReference type="InterPro" id="IPR050553">
    <property type="entry name" value="Thioredoxin_ResA/DsbE_sf"/>
</dbReference>
<keyword evidence="2" id="KW-0201">Cytochrome c-type biogenesis</keyword>
<dbReference type="InterPro" id="IPR013766">
    <property type="entry name" value="Thioredoxin_domain"/>
</dbReference>
<dbReference type="InterPro" id="IPR000866">
    <property type="entry name" value="AhpC/TSA"/>
</dbReference>
<protein>
    <submittedName>
        <fullName evidence="6">Peroxiredoxin</fullName>
    </submittedName>
</protein>
<dbReference type="Proteomes" id="UP000293874">
    <property type="component" value="Unassembled WGS sequence"/>
</dbReference>
<dbReference type="RefSeq" id="WP_130540585.1">
    <property type="nucleotide sequence ID" value="NZ_CP042431.1"/>
</dbReference>
<accession>A0A4Q7N5G7</accession>
<comment type="subcellular location">
    <subcellularLocation>
        <location evidence="1">Cell envelope</location>
    </subcellularLocation>
</comment>
<name>A0A4Q7N5G7_9BACT</name>
<evidence type="ECO:0000313" key="7">
    <source>
        <dbReference type="Proteomes" id="UP000293874"/>
    </source>
</evidence>
<dbReference type="SUPFAM" id="SSF52833">
    <property type="entry name" value="Thioredoxin-like"/>
    <property type="match status" value="1"/>
</dbReference>
<dbReference type="PROSITE" id="PS51352">
    <property type="entry name" value="THIOREDOXIN_2"/>
    <property type="match status" value="1"/>
</dbReference>
<dbReference type="Gene3D" id="3.40.30.10">
    <property type="entry name" value="Glutaredoxin"/>
    <property type="match status" value="1"/>
</dbReference>
<dbReference type="GO" id="GO:0017004">
    <property type="term" value="P:cytochrome complex assembly"/>
    <property type="evidence" value="ECO:0007669"/>
    <property type="project" value="UniProtKB-KW"/>
</dbReference>
<dbReference type="PANTHER" id="PTHR42852:SF6">
    <property type="entry name" value="THIOL:DISULFIDE INTERCHANGE PROTEIN DSBE"/>
    <property type="match status" value="1"/>
</dbReference>
<organism evidence="6 7">
    <name type="scientific">Pseudobacter ginsenosidimutans</name>
    <dbReference type="NCBI Taxonomy" id="661488"/>
    <lineage>
        <taxon>Bacteria</taxon>
        <taxon>Pseudomonadati</taxon>
        <taxon>Bacteroidota</taxon>
        <taxon>Chitinophagia</taxon>
        <taxon>Chitinophagales</taxon>
        <taxon>Chitinophagaceae</taxon>
        <taxon>Pseudobacter</taxon>
    </lineage>
</organism>
<dbReference type="Pfam" id="PF00578">
    <property type="entry name" value="AhpC-TSA"/>
    <property type="match status" value="1"/>
</dbReference>
<keyword evidence="4" id="KW-0676">Redox-active center</keyword>
<comment type="caution">
    <text evidence="6">The sequence shown here is derived from an EMBL/GenBank/DDBJ whole genome shotgun (WGS) entry which is preliminary data.</text>
</comment>
<evidence type="ECO:0000256" key="2">
    <source>
        <dbReference type="ARBA" id="ARBA00022748"/>
    </source>
</evidence>
<proteinExistence type="predicted"/>
<evidence type="ECO:0000256" key="3">
    <source>
        <dbReference type="ARBA" id="ARBA00023157"/>
    </source>
</evidence>
<feature type="domain" description="Thioredoxin" evidence="5">
    <location>
        <begin position="252"/>
        <end position="393"/>
    </location>
</feature>
<dbReference type="GO" id="GO:0030313">
    <property type="term" value="C:cell envelope"/>
    <property type="evidence" value="ECO:0007669"/>
    <property type="project" value="UniProtKB-SubCell"/>
</dbReference>
<dbReference type="EMBL" id="SGXA01000001">
    <property type="protein sequence ID" value="RZS76278.1"/>
    <property type="molecule type" value="Genomic_DNA"/>
</dbReference>
<dbReference type="AlphaFoldDB" id="A0A4Q7N5G7"/>
<dbReference type="OrthoDB" id="1069091at2"/>
<evidence type="ECO:0000256" key="1">
    <source>
        <dbReference type="ARBA" id="ARBA00004196"/>
    </source>
</evidence>
<evidence type="ECO:0000256" key="4">
    <source>
        <dbReference type="ARBA" id="ARBA00023284"/>
    </source>
</evidence>
<evidence type="ECO:0000313" key="6">
    <source>
        <dbReference type="EMBL" id="RZS76278.1"/>
    </source>
</evidence>
<keyword evidence="7" id="KW-1185">Reference proteome</keyword>
<evidence type="ECO:0000259" key="5">
    <source>
        <dbReference type="PROSITE" id="PS51352"/>
    </source>
</evidence>
<gene>
    <name evidence="6" type="ORF">EV199_2158</name>
</gene>
<sequence>MKTQLYLFCLATLAASCGETKQSQGYSIEGNIKGVDTGLVKLTSYDDETRTSKVLDSVPLTNGVFHIKGTIPGPEMASITIGEGNWGLSFFLENSNITIKADTTGAEHYDYVAYGGAKGAVLKDFTITGSANQDQLMAFQNNPGLKQYETIQAELGKAYQNAPNKEEGYKIKEQLDSIGDLSMAARKRIIDSFAVASPATAASVYLLYDYYRFNEAMTAADLESAISKYSGPAQSTVYFKSLLKNLEKKKGLLPGKPAPDFTLLKRDSSQFTLSSLRGKYVMLDFWASWCVPCRKAIPHWKEAYAKYQPKGFEIVGITNDSRWSDWFKALDEEKMPWLQVADEFPEKFMPSRVGTMYMTPYLPCYILLDKEGKIILHNPSKEELDAKLKELMGA</sequence>
<dbReference type="InterPro" id="IPR036249">
    <property type="entry name" value="Thioredoxin-like_sf"/>
</dbReference>
<reference evidence="6 7" key="1">
    <citation type="submission" date="2019-02" db="EMBL/GenBank/DDBJ databases">
        <title>Genomic Encyclopedia of Type Strains, Phase IV (KMG-IV): sequencing the most valuable type-strain genomes for metagenomic binning, comparative biology and taxonomic classification.</title>
        <authorList>
            <person name="Goeker M."/>
        </authorList>
    </citation>
    <scope>NUCLEOTIDE SEQUENCE [LARGE SCALE GENOMIC DNA]</scope>
    <source>
        <strain evidence="6 7">DSM 18116</strain>
    </source>
</reference>
<dbReference type="Pfam" id="PF14289">
    <property type="entry name" value="DUF4369"/>
    <property type="match status" value="1"/>
</dbReference>
<dbReference type="PANTHER" id="PTHR42852">
    <property type="entry name" value="THIOL:DISULFIDE INTERCHANGE PROTEIN DSBE"/>
    <property type="match status" value="1"/>
</dbReference>
<dbReference type="PROSITE" id="PS51257">
    <property type="entry name" value="PROKAR_LIPOPROTEIN"/>
    <property type="match status" value="1"/>
</dbReference>
<dbReference type="CDD" id="cd02966">
    <property type="entry name" value="TlpA_like_family"/>
    <property type="match status" value="1"/>
</dbReference>
<dbReference type="InterPro" id="IPR025380">
    <property type="entry name" value="DUF4369"/>
</dbReference>
<keyword evidence="3" id="KW-1015">Disulfide bond</keyword>
<dbReference type="GO" id="GO:0016209">
    <property type="term" value="F:antioxidant activity"/>
    <property type="evidence" value="ECO:0007669"/>
    <property type="project" value="InterPro"/>
</dbReference>